<dbReference type="EMBL" id="NEVH01016333">
    <property type="protein sequence ID" value="PNF25475.1"/>
    <property type="molecule type" value="Genomic_DNA"/>
</dbReference>
<dbReference type="GO" id="GO:0035269">
    <property type="term" value="P:protein O-linked glycosylation via mannose"/>
    <property type="evidence" value="ECO:0007669"/>
    <property type="project" value="TreeGrafter"/>
</dbReference>
<dbReference type="Pfam" id="PF13414">
    <property type="entry name" value="TPR_11"/>
    <property type="match status" value="1"/>
</dbReference>
<dbReference type="GO" id="GO:0005789">
    <property type="term" value="C:endoplasmic reticulum membrane"/>
    <property type="evidence" value="ECO:0007669"/>
    <property type="project" value="TreeGrafter"/>
</dbReference>
<dbReference type="Proteomes" id="UP000235965">
    <property type="component" value="Unassembled WGS sequence"/>
</dbReference>
<keyword evidence="1" id="KW-0802">TPR repeat</keyword>
<gene>
    <name evidence="2" type="ORF">B7P43_G05994</name>
</gene>
<evidence type="ECO:0000313" key="3">
    <source>
        <dbReference type="Proteomes" id="UP000235965"/>
    </source>
</evidence>
<dbReference type="Pfam" id="PF13424">
    <property type="entry name" value="TPR_12"/>
    <property type="match status" value="1"/>
</dbReference>
<feature type="repeat" description="TPR" evidence="1">
    <location>
        <begin position="94"/>
        <end position="127"/>
    </location>
</feature>
<dbReference type="InterPro" id="IPR011990">
    <property type="entry name" value="TPR-like_helical_dom_sf"/>
</dbReference>
<dbReference type="InParanoid" id="A0A2J7QA69"/>
<dbReference type="STRING" id="105785.A0A2J7QA69"/>
<keyword evidence="3" id="KW-1185">Reference proteome</keyword>
<comment type="caution">
    <text evidence="2">The sequence shown here is derived from an EMBL/GenBank/DDBJ whole genome shotgun (WGS) entry which is preliminary data.</text>
</comment>
<proteinExistence type="predicted"/>
<dbReference type="SMART" id="SM00028">
    <property type="entry name" value="TPR"/>
    <property type="match status" value="4"/>
</dbReference>
<reference evidence="2 3" key="1">
    <citation type="submission" date="2017-12" db="EMBL/GenBank/DDBJ databases">
        <title>Hemimetabolous genomes reveal molecular basis of termite eusociality.</title>
        <authorList>
            <person name="Harrison M.C."/>
            <person name="Jongepier E."/>
            <person name="Robertson H.M."/>
            <person name="Arning N."/>
            <person name="Bitard-Feildel T."/>
            <person name="Chao H."/>
            <person name="Childers C.P."/>
            <person name="Dinh H."/>
            <person name="Doddapaneni H."/>
            <person name="Dugan S."/>
            <person name="Gowin J."/>
            <person name="Greiner C."/>
            <person name="Han Y."/>
            <person name="Hu H."/>
            <person name="Hughes D.S.T."/>
            <person name="Huylmans A.-K."/>
            <person name="Kemena C."/>
            <person name="Kremer L.P.M."/>
            <person name="Lee S.L."/>
            <person name="Lopez-Ezquerra A."/>
            <person name="Mallet L."/>
            <person name="Monroy-Kuhn J.M."/>
            <person name="Moser A."/>
            <person name="Murali S.C."/>
            <person name="Muzny D.M."/>
            <person name="Otani S."/>
            <person name="Piulachs M.-D."/>
            <person name="Poelchau M."/>
            <person name="Qu J."/>
            <person name="Schaub F."/>
            <person name="Wada-Katsumata A."/>
            <person name="Worley K.C."/>
            <person name="Xie Q."/>
            <person name="Ylla G."/>
            <person name="Poulsen M."/>
            <person name="Gibbs R.A."/>
            <person name="Schal C."/>
            <person name="Richards S."/>
            <person name="Belles X."/>
            <person name="Korb J."/>
            <person name="Bornberg-Bauer E."/>
        </authorList>
    </citation>
    <scope>NUCLEOTIDE SEQUENCE [LARGE SCALE GENOMIC DNA]</scope>
    <source>
        <tissue evidence="2">Whole body</tissue>
    </source>
</reference>
<feature type="repeat" description="TPR" evidence="1">
    <location>
        <begin position="15"/>
        <end position="48"/>
    </location>
</feature>
<accession>A0A2J7QA69</accession>
<evidence type="ECO:0000256" key="1">
    <source>
        <dbReference type="PROSITE-ProRule" id="PRU00339"/>
    </source>
</evidence>
<dbReference type="InterPro" id="IPR052384">
    <property type="entry name" value="TMTC_O-mannosyltransferase"/>
</dbReference>
<protein>
    <submittedName>
        <fullName evidence="2">Uncharacterized protein</fullName>
    </submittedName>
</protein>
<sequence>MRHPLSAKVGTKLRRQAAVARGILLQGREQYEEAIQSYQLAIQYRPTLALAHLNLAQLLERRGRYEEAVAVYRRCSRLNGAGLKDPRTHEATKISALLHLGRLYADQGRLHKAVAMYQEAVEKMPEHYPPQAVYTLLGEAHSRLQQHEEAERWYQAALQAEPGHVPAHLTYGSMLARNKSRALEAEQWFQRATELAPNDPTVFKHFGKIQHLYEHTPYCDLLYTRIILETSVMQTFAWEETVSLNECKNQEYILTCVLRNSAYDIGNIVH</sequence>
<evidence type="ECO:0000313" key="2">
    <source>
        <dbReference type="EMBL" id="PNF25475.1"/>
    </source>
</evidence>
<dbReference type="Gene3D" id="1.25.40.10">
    <property type="entry name" value="Tetratricopeptide repeat domain"/>
    <property type="match status" value="1"/>
</dbReference>
<name>A0A2J7QA69_9NEOP</name>
<dbReference type="AlphaFoldDB" id="A0A2J7QA69"/>
<organism evidence="2 3">
    <name type="scientific">Cryptotermes secundus</name>
    <dbReference type="NCBI Taxonomy" id="105785"/>
    <lineage>
        <taxon>Eukaryota</taxon>
        <taxon>Metazoa</taxon>
        <taxon>Ecdysozoa</taxon>
        <taxon>Arthropoda</taxon>
        <taxon>Hexapoda</taxon>
        <taxon>Insecta</taxon>
        <taxon>Pterygota</taxon>
        <taxon>Neoptera</taxon>
        <taxon>Polyneoptera</taxon>
        <taxon>Dictyoptera</taxon>
        <taxon>Blattodea</taxon>
        <taxon>Blattoidea</taxon>
        <taxon>Termitoidae</taxon>
        <taxon>Kalotermitidae</taxon>
        <taxon>Cryptotermitinae</taxon>
        <taxon>Cryptotermes</taxon>
    </lineage>
</organism>
<feature type="repeat" description="TPR" evidence="1">
    <location>
        <begin position="131"/>
        <end position="164"/>
    </location>
</feature>
<dbReference type="OrthoDB" id="1658288at2759"/>
<dbReference type="GO" id="GO:0000030">
    <property type="term" value="F:mannosyltransferase activity"/>
    <property type="evidence" value="ECO:0007669"/>
    <property type="project" value="TreeGrafter"/>
</dbReference>
<dbReference type="InterPro" id="IPR019734">
    <property type="entry name" value="TPR_rpt"/>
</dbReference>
<dbReference type="PANTHER" id="PTHR44216:SF3">
    <property type="entry name" value="PROTEIN O-MANNOSYL-TRANSFERASE TMTC2"/>
    <property type="match status" value="1"/>
</dbReference>
<dbReference type="SUPFAM" id="SSF81901">
    <property type="entry name" value="HCP-like"/>
    <property type="match status" value="1"/>
</dbReference>
<dbReference type="PANTHER" id="PTHR44216">
    <property type="entry name" value="PROTEIN O-MANNOSYL-TRANSFERASE TMTC2"/>
    <property type="match status" value="1"/>
</dbReference>
<dbReference type="PROSITE" id="PS50005">
    <property type="entry name" value="TPR"/>
    <property type="match status" value="3"/>
</dbReference>
<dbReference type="PROSITE" id="PS50293">
    <property type="entry name" value="TPR_REGION"/>
    <property type="match status" value="1"/>
</dbReference>